<keyword evidence="2" id="KW-1003">Cell membrane</keyword>
<organism evidence="8 9">
    <name type="scientific">Leeuwenhoekiella aequorea</name>
    <dbReference type="NCBI Taxonomy" id="283736"/>
    <lineage>
        <taxon>Bacteria</taxon>
        <taxon>Pseudomonadati</taxon>
        <taxon>Bacteroidota</taxon>
        <taxon>Flavobacteriia</taxon>
        <taxon>Flavobacteriales</taxon>
        <taxon>Flavobacteriaceae</taxon>
        <taxon>Leeuwenhoekiella</taxon>
    </lineage>
</organism>
<dbReference type="Pfam" id="PF13396">
    <property type="entry name" value="PLDc_N"/>
    <property type="match status" value="1"/>
</dbReference>
<keyword evidence="5 6" id="KW-0472">Membrane</keyword>
<dbReference type="Proteomes" id="UP000289238">
    <property type="component" value="Unassembled WGS sequence"/>
</dbReference>
<evidence type="ECO:0000256" key="5">
    <source>
        <dbReference type="ARBA" id="ARBA00023136"/>
    </source>
</evidence>
<keyword evidence="9" id="KW-1185">Reference proteome</keyword>
<evidence type="ECO:0000256" key="6">
    <source>
        <dbReference type="SAM" id="Phobius"/>
    </source>
</evidence>
<name>A0A4Q0P4W7_9FLAO</name>
<reference evidence="8 9" key="1">
    <citation type="submission" date="2018-07" db="EMBL/GenBank/DDBJ databases">
        <title>Leeuwenhoekiella genomics.</title>
        <authorList>
            <person name="Tahon G."/>
            <person name="Willems A."/>
        </authorList>
    </citation>
    <scope>NUCLEOTIDE SEQUENCE [LARGE SCALE GENOMIC DNA]</scope>
    <source>
        <strain evidence="8 9">LMG 22550</strain>
    </source>
</reference>
<comment type="caution">
    <text evidence="8">The sequence shown here is derived from an EMBL/GenBank/DDBJ whole genome shotgun (WGS) entry which is preliminary data.</text>
</comment>
<dbReference type="RefSeq" id="WP_128758262.1">
    <property type="nucleotide sequence ID" value="NZ_QOVM01000005.1"/>
</dbReference>
<keyword evidence="3 6" id="KW-0812">Transmembrane</keyword>
<evidence type="ECO:0000259" key="7">
    <source>
        <dbReference type="Pfam" id="PF13396"/>
    </source>
</evidence>
<evidence type="ECO:0000256" key="2">
    <source>
        <dbReference type="ARBA" id="ARBA00022475"/>
    </source>
</evidence>
<evidence type="ECO:0000313" key="8">
    <source>
        <dbReference type="EMBL" id="RXG21650.1"/>
    </source>
</evidence>
<gene>
    <name evidence="8" type="ORF">DSM00_2499</name>
</gene>
<protein>
    <submittedName>
        <fullName evidence="8">Phospholipase D-like protein</fullName>
    </submittedName>
</protein>
<dbReference type="EMBL" id="QOVM01000005">
    <property type="protein sequence ID" value="RXG21650.1"/>
    <property type="molecule type" value="Genomic_DNA"/>
</dbReference>
<evidence type="ECO:0000256" key="1">
    <source>
        <dbReference type="ARBA" id="ARBA00004651"/>
    </source>
</evidence>
<evidence type="ECO:0000313" key="9">
    <source>
        <dbReference type="Proteomes" id="UP000289238"/>
    </source>
</evidence>
<dbReference type="OrthoDB" id="1123412at2"/>
<proteinExistence type="predicted"/>
<dbReference type="AlphaFoldDB" id="A0A4Q0P4W7"/>
<feature type="transmembrane region" description="Helical" evidence="6">
    <location>
        <begin position="12"/>
        <end position="31"/>
    </location>
</feature>
<sequence length="69" mass="7803">MLLGMVGPWQIMLILGFGLGIILPIIALVDIVRNDFRGNNKIVWVLIVIFFNVFGSILYFALGKKQRIL</sequence>
<feature type="domain" description="Cardiolipin synthase N-terminal" evidence="7">
    <location>
        <begin position="22"/>
        <end position="63"/>
    </location>
</feature>
<dbReference type="GO" id="GO:0005886">
    <property type="term" value="C:plasma membrane"/>
    <property type="evidence" value="ECO:0007669"/>
    <property type="project" value="UniProtKB-SubCell"/>
</dbReference>
<comment type="subcellular location">
    <subcellularLocation>
        <location evidence="1">Cell membrane</location>
        <topology evidence="1">Multi-pass membrane protein</topology>
    </subcellularLocation>
</comment>
<evidence type="ECO:0000256" key="4">
    <source>
        <dbReference type="ARBA" id="ARBA00022989"/>
    </source>
</evidence>
<evidence type="ECO:0000256" key="3">
    <source>
        <dbReference type="ARBA" id="ARBA00022692"/>
    </source>
</evidence>
<feature type="transmembrane region" description="Helical" evidence="6">
    <location>
        <begin position="43"/>
        <end position="62"/>
    </location>
</feature>
<keyword evidence="4 6" id="KW-1133">Transmembrane helix</keyword>
<accession>A0A4Q0P4W7</accession>
<dbReference type="InterPro" id="IPR027379">
    <property type="entry name" value="CLS_N"/>
</dbReference>